<dbReference type="GO" id="GO:0046166">
    <property type="term" value="P:glyceraldehyde-3-phosphate biosynthetic process"/>
    <property type="evidence" value="ECO:0007669"/>
    <property type="project" value="TreeGrafter"/>
</dbReference>
<dbReference type="GO" id="GO:0006094">
    <property type="term" value="P:gluconeogenesis"/>
    <property type="evidence" value="ECO:0007669"/>
    <property type="project" value="UniProtKB-UniPathway"/>
</dbReference>
<dbReference type="VEuPathDB" id="FungiDB:CCM_01640"/>
<gene>
    <name evidence="5" type="ORF">A9K55_004695</name>
</gene>
<dbReference type="EMBL" id="CP023325">
    <property type="protein sequence ID" value="ATY64128.1"/>
    <property type="molecule type" value="Genomic_DNA"/>
</dbReference>
<keyword evidence="4" id="KW-0324">Glycolysis</keyword>
<dbReference type="VEuPathDB" id="FungiDB:A9K55_004695"/>
<dbReference type="Proteomes" id="UP000323067">
    <property type="component" value="Chromosome v"/>
</dbReference>
<comment type="similarity">
    <text evidence="1 4">Belongs to the triosephosphate isomerase family.</text>
</comment>
<evidence type="ECO:0000256" key="4">
    <source>
        <dbReference type="RuleBase" id="RU363013"/>
    </source>
</evidence>
<dbReference type="SUPFAM" id="SSF51351">
    <property type="entry name" value="Triosephosphate isomerase (TIM)"/>
    <property type="match status" value="1"/>
</dbReference>
<reference evidence="5 6" key="1">
    <citation type="journal article" date="2017" name="BMC Genomics">
        <title>Chromosome level assembly and secondary metabolite potential of the parasitic fungus Cordyceps militaris.</title>
        <authorList>
            <person name="Kramer G.J."/>
            <person name="Nodwell J.R."/>
        </authorList>
    </citation>
    <scope>NUCLEOTIDE SEQUENCE [LARGE SCALE GENOMIC DNA]</scope>
    <source>
        <strain evidence="5 6">ATCC 34164</strain>
    </source>
</reference>
<dbReference type="Pfam" id="PF00121">
    <property type="entry name" value="TIM"/>
    <property type="match status" value="1"/>
</dbReference>
<evidence type="ECO:0000313" key="6">
    <source>
        <dbReference type="Proteomes" id="UP000323067"/>
    </source>
</evidence>
<dbReference type="PROSITE" id="PS51440">
    <property type="entry name" value="TIM_2"/>
    <property type="match status" value="1"/>
</dbReference>
<evidence type="ECO:0000256" key="3">
    <source>
        <dbReference type="ARBA" id="ARBA00023235"/>
    </source>
</evidence>
<dbReference type="Gene3D" id="3.20.20.70">
    <property type="entry name" value="Aldolase class I"/>
    <property type="match status" value="1"/>
</dbReference>
<dbReference type="OrthoDB" id="6715177at2759"/>
<dbReference type="PANTHER" id="PTHR21139:SF2">
    <property type="entry name" value="TRIOSEPHOSPHATE ISOMERASE"/>
    <property type="match status" value="1"/>
</dbReference>
<accession>A0A2H4SLZ3</accession>
<protein>
    <recommendedName>
        <fullName evidence="4">Triosephosphate isomerase</fullName>
        <ecNumber evidence="4">5.3.1.1</ecNumber>
    </recommendedName>
</protein>
<keyword evidence="3 4" id="KW-0413">Isomerase</keyword>
<dbReference type="CDD" id="cd00311">
    <property type="entry name" value="TIM"/>
    <property type="match status" value="1"/>
</dbReference>
<dbReference type="PANTHER" id="PTHR21139">
    <property type="entry name" value="TRIOSEPHOSPHATE ISOMERASE"/>
    <property type="match status" value="1"/>
</dbReference>
<comment type="subunit">
    <text evidence="2">Homodimer.</text>
</comment>
<sequence length="261" mass="27626">MTTTPPPPPRRRLVGLSSKMYFSLDKTRDFTTDVLTRLAALPPELVARLDIFILPDFLTVGAVAAQIRASGLPVWPGAQDCHWDDHGSFTGEVSPAVLSALGARIVAVGHAERRRLFGEDDAVTARKAAAASRNGLVPLVCVGEQTAAGGAGRAVDECRPQVEAVVDALADDAELVLAYEPVWAIGAAQPAADAHVLAVVAGLRALDCVRRRKGTTRVVYGGSAGPGLYERLKTGLDGLFLGRFGHDPERFVQTVKEVAEA</sequence>
<dbReference type="GO" id="GO:0019563">
    <property type="term" value="P:glycerol catabolic process"/>
    <property type="evidence" value="ECO:0007669"/>
    <property type="project" value="TreeGrafter"/>
</dbReference>
<keyword evidence="4" id="KW-0312">Gluconeogenesis</keyword>
<dbReference type="GO" id="GO:0005829">
    <property type="term" value="C:cytosol"/>
    <property type="evidence" value="ECO:0007669"/>
    <property type="project" value="TreeGrafter"/>
</dbReference>
<dbReference type="GO" id="GO:0004807">
    <property type="term" value="F:triose-phosphate isomerase activity"/>
    <property type="evidence" value="ECO:0007669"/>
    <property type="project" value="UniProtKB-EC"/>
</dbReference>
<proteinExistence type="inferred from homology"/>
<dbReference type="InterPro" id="IPR000652">
    <property type="entry name" value="Triosephosphate_isomerase"/>
</dbReference>
<evidence type="ECO:0000256" key="2">
    <source>
        <dbReference type="ARBA" id="ARBA00011738"/>
    </source>
</evidence>
<evidence type="ECO:0000256" key="1">
    <source>
        <dbReference type="ARBA" id="ARBA00007422"/>
    </source>
</evidence>
<organism evidence="5 6">
    <name type="scientific">Cordyceps militaris</name>
    <name type="common">Caterpillar fungus</name>
    <name type="synonym">Clavaria militaris</name>
    <dbReference type="NCBI Taxonomy" id="73501"/>
    <lineage>
        <taxon>Eukaryota</taxon>
        <taxon>Fungi</taxon>
        <taxon>Dikarya</taxon>
        <taxon>Ascomycota</taxon>
        <taxon>Pezizomycotina</taxon>
        <taxon>Sordariomycetes</taxon>
        <taxon>Hypocreomycetidae</taxon>
        <taxon>Hypocreales</taxon>
        <taxon>Cordycipitaceae</taxon>
        <taxon>Cordyceps</taxon>
    </lineage>
</organism>
<dbReference type="UniPathway" id="UPA00138"/>
<dbReference type="EC" id="5.3.1.1" evidence="4"/>
<evidence type="ECO:0000313" key="5">
    <source>
        <dbReference type="EMBL" id="ATY64128.1"/>
    </source>
</evidence>
<dbReference type="AlphaFoldDB" id="A0A2H4SLZ3"/>
<dbReference type="GO" id="GO:0006096">
    <property type="term" value="P:glycolytic process"/>
    <property type="evidence" value="ECO:0007669"/>
    <property type="project" value="UniProtKB-UniPathway"/>
</dbReference>
<dbReference type="InterPro" id="IPR035990">
    <property type="entry name" value="TIM_sf"/>
</dbReference>
<comment type="pathway">
    <text evidence="4">Carbohydrate degradation; glycolysis; D-glyceraldehyde 3-phosphate from glycerone phosphate: step 1/1.</text>
</comment>
<name>A0A2H4SLZ3_CORMI</name>
<comment type="pathway">
    <text evidence="4">Carbohydrate biosynthesis; gluconeogenesis.</text>
</comment>
<comment type="catalytic activity">
    <reaction evidence="4">
        <text>D-glyceraldehyde 3-phosphate = dihydroxyacetone phosphate</text>
        <dbReference type="Rhea" id="RHEA:18585"/>
        <dbReference type="ChEBI" id="CHEBI:57642"/>
        <dbReference type="ChEBI" id="CHEBI:59776"/>
        <dbReference type="EC" id="5.3.1.1"/>
    </reaction>
</comment>
<dbReference type="InterPro" id="IPR013785">
    <property type="entry name" value="Aldolase_TIM"/>
</dbReference>
<dbReference type="UniPathway" id="UPA00109">
    <property type="reaction ID" value="UER00189"/>
</dbReference>